<proteinExistence type="predicted"/>
<protein>
    <submittedName>
        <fullName evidence="2">Secreted protein</fullName>
    </submittedName>
</protein>
<sequence length="70" mass="8254">MQAFRDILLKRYCVLAFRAFLSLFHFTAVRTRSVEEHSTPPFKCANSNVSSEDLFLEFKSEDRYSCRVKN</sequence>
<dbReference type="Proteomes" id="UP000095287">
    <property type="component" value="Unplaced"/>
</dbReference>
<keyword evidence="1" id="KW-1185">Reference proteome</keyword>
<dbReference type="WBParaSite" id="L893_g21417.t1">
    <property type="protein sequence ID" value="L893_g21417.t1"/>
    <property type="gene ID" value="L893_g21417"/>
</dbReference>
<name>A0A1I7Z024_9BILA</name>
<accession>A0A1I7Z024</accession>
<reference evidence="2" key="1">
    <citation type="submission" date="2016-11" db="UniProtKB">
        <authorList>
            <consortium name="WormBaseParasite"/>
        </authorList>
    </citation>
    <scope>IDENTIFICATION</scope>
</reference>
<evidence type="ECO:0000313" key="1">
    <source>
        <dbReference type="Proteomes" id="UP000095287"/>
    </source>
</evidence>
<dbReference type="AlphaFoldDB" id="A0A1I7Z024"/>
<evidence type="ECO:0000313" key="2">
    <source>
        <dbReference type="WBParaSite" id="L893_g21417.t1"/>
    </source>
</evidence>
<organism evidence="1 2">
    <name type="scientific">Steinernema glaseri</name>
    <dbReference type="NCBI Taxonomy" id="37863"/>
    <lineage>
        <taxon>Eukaryota</taxon>
        <taxon>Metazoa</taxon>
        <taxon>Ecdysozoa</taxon>
        <taxon>Nematoda</taxon>
        <taxon>Chromadorea</taxon>
        <taxon>Rhabditida</taxon>
        <taxon>Tylenchina</taxon>
        <taxon>Panagrolaimomorpha</taxon>
        <taxon>Strongyloidoidea</taxon>
        <taxon>Steinernematidae</taxon>
        <taxon>Steinernema</taxon>
    </lineage>
</organism>